<feature type="region of interest" description="Disordered" evidence="1">
    <location>
        <begin position="45"/>
        <end position="66"/>
    </location>
</feature>
<dbReference type="EMBL" id="VFJC01000010">
    <property type="protein sequence ID" value="KAB5565764.1"/>
    <property type="molecule type" value="Genomic_DNA"/>
</dbReference>
<evidence type="ECO:0000256" key="1">
    <source>
        <dbReference type="SAM" id="MobiDB-lite"/>
    </source>
</evidence>
<protein>
    <submittedName>
        <fullName evidence="2">Uncharacterized protein</fullName>
    </submittedName>
</protein>
<sequence length="66" mass="7543">MKNLFIFAFQKGDRTINIRNEGSQAHQIIAHDNTFGGSVVFEQNINIQPPGQNNNEGRNEEQMDLR</sequence>
<keyword evidence="3" id="KW-1185">Reference proteome</keyword>
<organism evidence="2 3">
    <name type="scientific">Pangasianodon hypophthalmus</name>
    <name type="common">Striped catfish</name>
    <name type="synonym">Helicophagus hypophthalmus</name>
    <dbReference type="NCBI Taxonomy" id="310915"/>
    <lineage>
        <taxon>Eukaryota</taxon>
        <taxon>Metazoa</taxon>
        <taxon>Chordata</taxon>
        <taxon>Craniata</taxon>
        <taxon>Vertebrata</taxon>
        <taxon>Euteleostomi</taxon>
        <taxon>Actinopterygii</taxon>
        <taxon>Neopterygii</taxon>
        <taxon>Teleostei</taxon>
        <taxon>Ostariophysi</taxon>
        <taxon>Siluriformes</taxon>
        <taxon>Pangasiidae</taxon>
        <taxon>Pangasianodon</taxon>
    </lineage>
</organism>
<reference evidence="2 3" key="1">
    <citation type="submission" date="2019-06" db="EMBL/GenBank/DDBJ databases">
        <title>A chromosome-scale genome assembly of the striped catfish, Pangasianodon hypophthalmus.</title>
        <authorList>
            <person name="Wen M."/>
            <person name="Zahm M."/>
            <person name="Roques C."/>
            <person name="Cabau C."/>
            <person name="Klopp C."/>
            <person name="Donnadieu C."/>
            <person name="Jouanno E."/>
            <person name="Avarre J.-C."/>
            <person name="Campet M."/>
            <person name="Ha T.T.T."/>
            <person name="Dugue R."/>
            <person name="Lampietro C."/>
            <person name="Louis A."/>
            <person name="Herpin A."/>
            <person name="Echchiki A."/>
            <person name="Berthelot C."/>
            <person name="Parey E."/>
            <person name="Roest-Crollius H."/>
            <person name="Braasch I."/>
            <person name="Postlethwait J."/>
            <person name="Bobe J."/>
            <person name="Montfort J."/>
            <person name="Bouchez O."/>
            <person name="Begum T."/>
            <person name="Schartl M."/>
            <person name="Guiguen Y."/>
        </authorList>
    </citation>
    <scope>NUCLEOTIDE SEQUENCE [LARGE SCALE GENOMIC DNA]</scope>
    <source>
        <strain evidence="2 3">Indonesia</strain>
        <tissue evidence="2">Blood</tissue>
    </source>
</reference>
<dbReference type="Proteomes" id="UP000327468">
    <property type="component" value="Chromosome 9"/>
</dbReference>
<feature type="compositionally biased region" description="Low complexity" evidence="1">
    <location>
        <begin position="45"/>
        <end position="56"/>
    </location>
</feature>
<evidence type="ECO:0000313" key="2">
    <source>
        <dbReference type="EMBL" id="KAB5565764.1"/>
    </source>
</evidence>
<dbReference type="AlphaFoldDB" id="A0A5N5NDY0"/>
<proteinExistence type="predicted"/>
<name>A0A5N5NDY0_PANHP</name>
<feature type="compositionally biased region" description="Basic and acidic residues" evidence="1">
    <location>
        <begin position="57"/>
        <end position="66"/>
    </location>
</feature>
<evidence type="ECO:0000313" key="3">
    <source>
        <dbReference type="Proteomes" id="UP000327468"/>
    </source>
</evidence>
<comment type="caution">
    <text evidence="2">The sequence shown here is derived from an EMBL/GenBank/DDBJ whole genome shotgun (WGS) entry which is preliminary data.</text>
</comment>
<gene>
    <name evidence="2" type="ORF">PHYPO_G00245240</name>
</gene>
<accession>A0A5N5NDY0</accession>